<dbReference type="EMBL" id="CAEZSR010000033">
    <property type="protein sequence ID" value="CAB4552706.1"/>
    <property type="molecule type" value="Genomic_DNA"/>
</dbReference>
<dbReference type="CDD" id="cd06170">
    <property type="entry name" value="LuxR_C_like"/>
    <property type="match status" value="1"/>
</dbReference>
<dbReference type="GO" id="GO:0006355">
    <property type="term" value="P:regulation of DNA-templated transcription"/>
    <property type="evidence" value="ECO:0007669"/>
    <property type="project" value="InterPro"/>
</dbReference>
<dbReference type="PROSITE" id="PS50043">
    <property type="entry name" value="HTH_LUXR_2"/>
    <property type="match status" value="1"/>
</dbReference>
<dbReference type="InterPro" id="IPR016032">
    <property type="entry name" value="Sig_transdc_resp-reg_C-effctor"/>
</dbReference>
<evidence type="ECO:0000313" key="2">
    <source>
        <dbReference type="EMBL" id="CAB4552706.1"/>
    </source>
</evidence>
<dbReference type="PRINTS" id="PR00038">
    <property type="entry name" value="HTHLUXR"/>
</dbReference>
<sequence>MVVATWWCKLADAAGGVAALGGPELQALLPGVFGAAELGRWHEAGRIAERLWRTTRVAQAALGVAAALARSEPTPLLDEVLVAHPDDEVLVATAAFSRALWQLYLEHRPDLARATLEQALARCGAHAEICEDGLATIDLHTGDPEAVERRVGDRPVQPGRPTSFALNALAMADLVRGRHARVLERLDAELERQVDPGLNLSADRYRFVRSMVLARSGSGTAVERAELAGELGRLYDATLRRGDHWNLGWAAWVAGQADARSGRSRAARRRLDTAVAAFGRAHRAGFADWPRATLVTLASLHEGAEPDDRDLDALRSPVHAVAAERSDALLALALHARATGGRRSDVVARLREAMAVAHRQREVLTGHLVAVEQLLLGVAPDTPPDDPAADGPVLVACRRALSGTVDDVEVAAGDLVGLGWSVTGVRLLAFAAERVRVAEPRRATRILQLVRSTADGFDEPLRPWVLSAPPLPTLSARELEIARAVAGGAGRDELAARLVVSRRTIDSHLQRVYAKLGISSRAELRVWLEQSAEDRPRRRGS</sequence>
<dbReference type="SMART" id="SM00421">
    <property type="entry name" value="HTH_LUXR"/>
    <property type="match status" value="1"/>
</dbReference>
<gene>
    <name evidence="2" type="ORF">UFOPK1493_01186</name>
</gene>
<protein>
    <submittedName>
        <fullName evidence="2">Unannotated protein</fullName>
    </submittedName>
</protein>
<dbReference type="InterPro" id="IPR000792">
    <property type="entry name" value="Tscrpt_reg_LuxR_C"/>
</dbReference>
<evidence type="ECO:0000259" key="1">
    <source>
        <dbReference type="PROSITE" id="PS50043"/>
    </source>
</evidence>
<accession>A0A6J6CN44</accession>
<dbReference type="SUPFAM" id="SSF46894">
    <property type="entry name" value="C-terminal effector domain of the bipartite response regulators"/>
    <property type="match status" value="1"/>
</dbReference>
<dbReference type="GO" id="GO:0003677">
    <property type="term" value="F:DNA binding"/>
    <property type="evidence" value="ECO:0007669"/>
    <property type="project" value="InterPro"/>
</dbReference>
<reference evidence="2" key="1">
    <citation type="submission" date="2020-05" db="EMBL/GenBank/DDBJ databases">
        <authorList>
            <person name="Chiriac C."/>
            <person name="Salcher M."/>
            <person name="Ghai R."/>
            <person name="Kavagutti S V."/>
        </authorList>
    </citation>
    <scope>NUCLEOTIDE SEQUENCE</scope>
</reference>
<dbReference type="Gene3D" id="1.10.10.10">
    <property type="entry name" value="Winged helix-like DNA-binding domain superfamily/Winged helix DNA-binding domain"/>
    <property type="match status" value="1"/>
</dbReference>
<dbReference type="Pfam" id="PF00196">
    <property type="entry name" value="GerE"/>
    <property type="match status" value="1"/>
</dbReference>
<name>A0A6J6CN44_9ZZZZ</name>
<organism evidence="2">
    <name type="scientific">freshwater metagenome</name>
    <dbReference type="NCBI Taxonomy" id="449393"/>
    <lineage>
        <taxon>unclassified sequences</taxon>
        <taxon>metagenomes</taxon>
        <taxon>ecological metagenomes</taxon>
    </lineage>
</organism>
<proteinExistence type="predicted"/>
<dbReference type="AlphaFoldDB" id="A0A6J6CN44"/>
<feature type="domain" description="HTH luxR-type" evidence="1">
    <location>
        <begin position="467"/>
        <end position="532"/>
    </location>
</feature>
<dbReference type="InterPro" id="IPR036388">
    <property type="entry name" value="WH-like_DNA-bd_sf"/>
</dbReference>